<dbReference type="OrthoDB" id="9804277at2"/>
<dbReference type="PANTHER" id="PTHR38686">
    <property type="entry name" value="APOLIPOPROTEIN N-ACYLTRANSFERASE"/>
    <property type="match status" value="1"/>
</dbReference>
<evidence type="ECO:0000313" key="12">
    <source>
        <dbReference type="EMBL" id="RCW74263.1"/>
    </source>
</evidence>
<feature type="transmembrane region" description="Helical" evidence="9">
    <location>
        <begin position="128"/>
        <end position="149"/>
    </location>
</feature>
<feature type="transmembrane region" description="Helical" evidence="9">
    <location>
        <begin position="64"/>
        <end position="86"/>
    </location>
</feature>
<dbReference type="Pfam" id="PF00795">
    <property type="entry name" value="CN_hydrolase"/>
    <property type="match status" value="1"/>
</dbReference>
<evidence type="ECO:0000256" key="8">
    <source>
        <dbReference type="ARBA" id="ARBA00023315"/>
    </source>
</evidence>
<dbReference type="Pfam" id="PF20154">
    <property type="entry name" value="LNT_N"/>
    <property type="match status" value="1"/>
</dbReference>
<organism evidence="12 13">
    <name type="scientific">Pseudorhodoferax soli</name>
    <dbReference type="NCBI Taxonomy" id="545864"/>
    <lineage>
        <taxon>Bacteria</taxon>
        <taxon>Pseudomonadati</taxon>
        <taxon>Pseudomonadota</taxon>
        <taxon>Betaproteobacteria</taxon>
        <taxon>Burkholderiales</taxon>
        <taxon>Comamonadaceae</taxon>
    </lineage>
</organism>
<comment type="pathway">
    <text evidence="9">Protein modification; lipoprotein biosynthesis (N-acyl transfer).</text>
</comment>
<dbReference type="Proteomes" id="UP000252884">
    <property type="component" value="Unassembled WGS sequence"/>
</dbReference>
<keyword evidence="3 9" id="KW-1003">Cell membrane</keyword>
<gene>
    <name evidence="9" type="primary">lnt</name>
    <name evidence="12" type="ORF">DES41_102585</name>
</gene>
<dbReference type="InterPro" id="IPR004563">
    <property type="entry name" value="Apolipo_AcylTrfase"/>
</dbReference>
<feature type="transmembrane region" description="Helical" evidence="9">
    <location>
        <begin position="197"/>
        <end position="216"/>
    </location>
</feature>
<dbReference type="InterPro" id="IPR003010">
    <property type="entry name" value="C-N_Hydrolase"/>
</dbReference>
<comment type="caution">
    <text evidence="12">The sequence shown here is derived from an EMBL/GenBank/DDBJ whole genome shotgun (WGS) entry which is preliminary data.</text>
</comment>
<evidence type="ECO:0000256" key="9">
    <source>
        <dbReference type="HAMAP-Rule" id="MF_01148"/>
    </source>
</evidence>
<comment type="similarity">
    <text evidence="2 9">Belongs to the CN hydrolase family. Apolipoprotein N-acyltransferase subfamily.</text>
</comment>
<dbReference type="GO" id="GO:0005886">
    <property type="term" value="C:plasma membrane"/>
    <property type="evidence" value="ECO:0007669"/>
    <property type="project" value="UniProtKB-SubCell"/>
</dbReference>
<dbReference type="RefSeq" id="WP_114467381.1">
    <property type="nucleotide sequence ID" value="NZ_QPJK01000002.1"/>
</dbReference>
<keyword evidence="4 9" id="KW-0808">Transferase</keyword>
<accession>A0A368Y1X1</accession>
<dbReference type="UniPathway" id="UPA00666"/>
<dbReference type="EC" id="2.3.1.269" evidence="9"/>
<comment type="function">
    <text evidence="9">Catalyzes the phospholipid dependent N-acylation of the N-terminal cysteine of apolipoprotein, the last step in lipoprotein maturation.</text>
</comment>
<evidence type="ECO:0000256" key="6">
    <source>
        <dbReference type="ARBA" id="ARBA00022989"/>
    </source>
</evidence>
<proteinExistence type="inferred from homology"/>
<feature type="transmembrane region" description="Helical" evidence="9">
    <location>
        <begin position="169"/>
        <end position="190"/>
    </location>
</feature>
<dbReference type="InterPro" id="IPR036526">
    <property type="entry name" value="C-N_Hydrolase_sf"/>
</dbReference>
<comment type="subcellular location">
    <subcellularLocation>
        <location evidence="1 9">Cell membrane</location>
        <topology evidence="1 9">Multi-pass membrane protein</topology>
    </subcellularLocation>
</comment>
<evidence type="ECO:0000256" key="1">
    <source>
        <dbReference type="ARBA" id="ARBA00004651"/>
    </source>
</evidence>
<dbReference type="PANTHER" id="PTHR38686:SF1">
    <property type="entry name" value="APOLIPOPROTEIN N-ACYLTRANSFERASE"/>
    <property type="match status" value="1"/>
</dbReference>
<dbReference type="GO" id="GO:0016410">
    <property type="term" value="F:N-acyltransferase activity"/>
    <property type="evidence" value="ECO:0007669"/>
    <property type="project" value="UniProtKB-UniRule"/>
</dbReference>
<dbReference type="CDD" id="cd07571">
    <property type="entry name" value="ALP_N-acyl_transferase"/>
    <property type="match status" value="1"/>
</dbReference>
<feature type="transmembrane region" description="Helical" evidence="9">
    <location>
        <begin position="483"/>
        <end position="509"/>
    </location>
</feature>
<name>A0A368Y1X1_9BURK</name>
<comment type="catalytic activity">
    <reaction evidence="9">
        <text>N-terminal S-1,2-diacyl-sn-glyceryl-L-cysteinyl-[lipoprotein] + a glycerophospholipid = N-acyl-S-1,2-diacyl-sn-glyceryl-L-cysteinyl-[lipoprotein] + a 2-acyl-sn-glycero-3-phospholipid + H(+)</text>
        <dbReference type="Rhea" id="RHEA:48228"/>
        <dbReference type="Rhea" id="RHEA-COMP:14681"/>
        <dbReference type="Rhea" id="RHEA-COMP:14684"/>
        <dbReference type="ChEBI" id="CHEBI:15378"/>
        <dbReference type="ChEBI" id="CHEBI:136912"/>
        <dbReference type="ChEBI" id="CHEBI:140656"/>
        <dbReference type="ChEBI" id="CHEBI:140657"/>
        <dbReference type="ChEBI" id="CHEBI:140660"/>
        <dbReference type="EC" id="2.3.1.269"/>
    </reaction>
</comment>
<dbReference type="HAMAP" id="MF_01148">
    <property type="entry name" value="Lnt"/>
    <property type="match status" value="1"/>
</dbReference>
<evidence type="ECO:0000256" key="10">
    <source>
        <dbReference type="SAM" id="SignalP"/>
    </source>
</evidence>
<evidence type="ECO:0000313" key="13">
    <source>
        <dbReference type="Proteomes" id="UP000252884"/>
    </source>
</evidence>
<keyword evidence="5 9" id="KW-0812">Transmembrane</keyword>
<keyword evidence="8 9" id="KW-0012">Acyltransferase</keyword>
<keyword evidence="13" id="KW-1185">Reference proteome</keyword>
<feature type="signal peptide" evidence="10">
    <location>
        <begin position="1"/>
        <end position="24"/>
    </location>
</feature>
<dbReference type="AlphaFoldDB" id="A0A368Y1X1"/>
<evidence type="ECO:0000256" key="2">
    <source>
        <dbReference type="ARBA" id="ARBA00010065"/>
    </source>
</evidence>
<dbReference type="EMBL" id="QPJK01000002">
    <property type="protein sequence ID" value="RCW74263.1"/>
    <property type="molecule type" value="Genomic_DNA"/>
</dbReference>
<sequence>MNLRALPGAWVAMAGALLAGGAHALSIAAPWDGQPQWWLQLFALEVLVRLVDTAPTPRAAALRGFLFALAWLGGTFWWLFISLHVYGGLPAVLAVLSVAALAALLALYYALAAGIARHCNIRNPLGRALLWAALWTLAELARGLLFTGFPWGAAGYAHVDGPLAAFAPWVGVYGITAIAALSAALLASVAASAQGRLPAALALVSVIALSVGLGRIQPAAESAVIAQPLRVSLLQGNIPQDVKFEPGIGIEQSLQWYGQQLNLASAPLVVAPETALPLLPEQLPIGYWQALQARFAAGGQTALIGMPMGDMRSGYINAAVGFTPGRTAHYEYAKHHLVPFGEFIPPLFRWFTEMMHIPLGDFRRGDVGQASMVLGAQRLAPNICYEDLFGEELAARFVDPARAPTIFVNMSNIAWFGDSIAIDQHLSISRMRALEFRRPMLRATNTGATAIVDAQGQVTHALPRLTRDVLTGEVYGRTDITPFAWWAGRFGLAPLWGPALAIVALALWIGRRRQRP</sequence>
<protein>
    <recommendedName>
        <fullName evidence="9">Apolipoprotein N-acyltransferase</fullName>
        <shortName evidence="9">ALP N-acyltransferase</shortName>
        <ecNumber evidence="9">2.3.1.269</ecNumber>
    </recommendedName>
</protein>
<evidence type="ECO:0000256" key="7">
    <source>
        <dbReference type="ARBA" id="ARBA00023136"/>
    </source>
</evidence>
<dbReference type="InterPro" id="IPR045378">
    <property type="entry name" value="LNT_N"/>
</dbReference>
<evidence type="ECO:0000256" key="3">
    <source>
        <dbReference type="ARBA" id="ARBA00022475"/>
    </source>
</evidence>
<keyword evidence="10" id="KW-0732">Signal</keyword>
<dbReference type="NCBIfam" id="TIGR00546">
    <property type="entry name" value="lnt"/>
    <property type="match status" value="1"/>
</dbReference>
<dbReference type="SUPFAM" id="SSF56317">
    <property type="entry name" value="Carbon-nitrogen hydrolase"/>
    <property type="match status" value="1"/>
</dbReference>
<feature type="chain" id="PRO_5016760243" description="Apolipoprotein N-acyltransferase" evidence="10">
    <location>
        <begin position="25"/>
        <end position="516"/>
    </location>
</feature>
<dbReference type="GO" id="GO:0042158">
    <property type="term" value="P:lipoprotein biosynthetic process"/>
    <property type="evidence" value="ECO:0007669"/>
    <property type="project" value="UniProtKB-UniRule"/>
</dbReference>
<evidence type="ECO:0000259" key="11">
    <source>
        <dbReference type="PROSITE" id="PS50263"/>
    </source>
</evidence>
<evidence type="ECO:0000256" key="5">
    <source>
        <dbReference type="ARBA" id="ARBA00022692"/>
    </source>
</evidence>
<evidence type="ECO:0000256" key="4">
    <source>
        <dbReference type="ARBA" id="ARBA00022679"/>
    </source>
</evidence>
<reference evidence="12 13" key="1">
    <citation type="submission" date="2018-07" db="EMBL/GenBank/DDBJ databases">
        <title>Genomic Encyclopedia of Type Strains, Phase IV (KMG-IV): sequencing the most valuable type-strain genomes for metagenomic binning, comparative biology and taxonomic classification.</title>
        <authorList>
            <person name="Goeker M."/>
        </authorList>
    </citation>
    <scope>NUCLEOTIDE SEQUENCE [LARGE SCALE GENOMIC DNA]</scope>
    <source>
        <strain evidence="12 13">DSM 21634</strain>
    </source>
</reference>
<keyword evidence="6 9" id="KW-1133">Transmembrane helix</keyword>
<feature type="domain" description="CN hydrolase" evidence="11">
    <location>
        <begin position="234"/>
        <end position="476"/>
    </location>
</feature>
<keyword evidence="12" id="KW-0449">Lipoprotein</keyword>
<keyword evidence="7 9" id="KW-0472">Membrane</keyword>
<dbReference type="PROSITE" id="PS50263">
    <property type="entry name" value="CN_HYDROLASE"/>
    <property type="match status" value="1"/>
</dbReference>
<feature type="transmembrane region" description="Helical" evidence="9">
    <location>
        <begin position="92"/>
        <end position="116"/>
    </location>
</feature>
<dbReference type="Gene3D" id="3.60.110.10">
    <property type="entry name" value="Carbon-nitrogen hydrolase"/>
    <property type="match status" value="1"/>
</dbReference>